<dbReference type="AlphaFoldDB" id="A0A423PHE8"/>
<dbReference type="InterPro" id="IPR023614">
    <property type="entry name" value="Porin_dom_sf"/>
</dbReference>
<dbReference type="SUPFAM" id="SSF56935">
    <property type="entry name" value="Porins"/>
    <property type="match status" value="1"/>
</dbReference>
<evidence type="ECO:0000256" key="1">
    <source>
        <dbReference type="SAM" id="MobiDB-lite"/>
    </source>
</evidence>
<evidence type="ECO:0000313" key="3">
    <source>
        <dbReference type="EMBL" id="ROO25058.1"/>
    </source>
</evidence>
<keyword evidence="4" id="KW-1185">Reference proteome</keyword>
<reference evidence="3 4" key="1">
    <citation type="submission" date="2013-10" db="EMBL/GenBank/DDBJ databases">
        <title>Salinisphaera orenii MK-B5 Genome Sequencing.</title>
        <authorList>
            <person name="Lai Q."/>
            <person name="Li C."/>
            <person name="Shao Z."/>
        </authorList>
    </citation>
    <scope>NUCLEOTIDE SEQUENCE [LARGE SCALE GENOMIC DNA]</scope>
    <source>
        <strain evidence="3 4">MK-B5</strain>
    </source>
</reference>
<protein>
    <recommendedName>
        <fullName evidence="5">Porin</fullName>
    </recommendedName>
</protein>
<evidence type="ECO:0000256" key="2">
    <source>
        <dbReference type="SAM" id="SignalP"/>
    </source>
</evidence>
<feature type="chain" id="PRO_5019099828" description="Porin" evidence="2">
    <location>
        <begin position="29"/>
        <end position="500"/>
    </location>
</feature>
<dbReference type="Gene3D" id="2.40.160.10">
    <property type="entry name" value="Porin"/>
    <property type="match status" value="1"/>
</dbReference>
<gene>
    <name evidence="3" type="ORF">SAOR_13535</name>
</gene>
<comment type="caution">
    <text evidence="3">The sequence shown here is derived from an EMBL/GenBank/DDBJ whole genome shotgun (WGS) entry which is preliminary data.</text>
</comment>
<keyword evidence="2" id="KW-0732">Signal</keyword>
<evidence type="ECO:0000313" key="4">
    <source>
        <dbReference type="Proteomes" id="UP000283993"/>
    </source>
</evidence>
<evidence type="ECO:0008006" key="5">
    <source>
        <dbReference type="Google" id="ProtNLM"/>
    </source>
</evidence>
<proteinExistence type="predicted"/>
<feature type="region of interest" description="Disordered" evidence="1">
    <location>
        <begin position="57"/>
        <end position="88"/>
    </location>
</feature>
<feature type="signal peptide" evidence="2">
    <location>
        <begin position="1"/>
        <end position="28"/>
    </location>
</feature>
<accession>A0A423PHE8</accession>
<dbReference type="RefSeq" id="WP_123631910.1">
    <property type="nucleotide sequence ID" value="NZ_AYKH01000040.1"/>
</dbReference>
<dbReference type="EMBL" id="AYKH01000040">
    <property type="protein sequence ID" value="ROO25058.1"/>
    <property type="molecule type" value="Genomic_DNA"/>
</dbReference>
<dbReference type="Pfam" id="PF07396">
    <property type="entry name" value="Porin_O_P"/>
    <property type="match status" value="1"/>
</dbReference>
<dbReference type="InterPro" id="IPR010870">
    <property type="entry name" value="Porin_O/P"/>
</dbReference>
<sequence>MPSQRIRAGAVRLTAAVVLAAQLPVAVAQTSRADLADLVRRQAAQIEKLEQRVEALESRDRQADAGAGVQPDSGKTAAAPQADTDSRSVADLQDEVDELKGRTVQVDWSSGSPKFTSADDEFTFQPLGRIQYDFGTTSGSSYDGAGVGDRNISGTEFRRLRLGVQGQLTDPILYKVELDFANSDIGVRDAYIATQKDFALGQGVVYLGNKFADRSLDGRTSSKYIWFLDRNAVADAISPESGYYNMGTSAEFYGDDDWHLSLGVSKGSFGGSDNDSDNLTVLSRGHFNPLVTDNSMLHVGAWGFYEDFSRGKQPELTDNLRFASHFNDNVRVYGDTVEQPETSTGYGFELAGLTGPVAASAEYGRREIDSRVAADTDYDAYSAQIGYSLTGEAFGYSTKNGVWSAPDIAEPVTDGGWGAWQVMARYDALDYENSGNYAGGTGHGTTLGLSWYLNNYTRFMLNWINWDTHNRVPIVGDPGDREFIGSDDGNTVSARAQVIF</sequence>
<organism evidence="3 4">
    <name type="scientific">Salinisphaera orenii MK-B5</name>
    <dbReference type="NCBI Taxonomy" id="856730"/>
    <lineage>
        <taxon>Bacteria</taxon>
        <taxon>Pseudomonadati</taxon>
        <taxon>Pseudomonadota</taxon>
        <taxon>Gammaproteobacteria</taxon>
        <taxon>Salinisphaerales</taxon>
        <taxon>Salinisphaeraceae</taxon>
        <taxon>Salinisphaera</taxon>
    </lineage>
</organism>
<name>A0A423PHE8_9GAMM</name>
<dbReference type="Proteomes" id="UP000283993">
    <property type="component" value="Unassembled WGS sequence"/>
</dbReference>